<accession>A0A167CAG3</accession>
<dbReference type="PANTHER" id="PTHR23502">
    <property type="entry name" value="MAJOR FACILITATOR SUPERFAMILY"/>
    <property type="match status" value="1"/>
</dbReference>
<feature type="transmembrane region" description="Helical" evidence="6">
    <location>
        <begin position="517"/>
        <end position="539"/>
    </location>
</feature>
<dbReference type="PROSITE" id="PS50850">
    <property type="entry name" value="MFS"/>
    <property type="match status" value="1"/>
</dbReference>
<protein>
    <submittedName>
        <fullName evidence="8">Flr1p</fullName>
    </submittedName>
</protein>
<dbReference type="GO" id="GO:0015244">
    <property type="term" value="F:fluconazole transmembrane transporter activity"/>
    <property type="evidence" value="ECO:0007669"/>
    <property type="project" value="TreeGrafter"/>
</dbReference>
<feature type="transmembrane region" description="Helical" evidence="6">
    <location>
        <begin position="448"/>
        <end position="473"/>
    </location>
</feature>
<dbReference type="RefSeq" id="XP_018733907.1">
    <property type="nucleotide sequence ID" value="XM_018881304.1"/>
</dbReference>
<feature type="compositionally biased region" description="Basic and acidic residues" evidence="5">
    <location>
        <begin position="59"/>
        <end position="71"/>
    </location>
</feature>
<dbReference type="Proteomes" id="UP000189580">
    <property type="component" value="Chromosome c"/>
</dbReference>
<evidence type="ECO:0000256" key="1">
    <source>
        <dbReference type="ARBA" id="ARBA00004141"/>
    </source>
</evidence>
<keyword evidence="3 6" id="KW-1133">Transmembrane helix</keyword>
<comment type="subcellular location">
    <subcellularLocation>
        <location evidence="1">Membrane</location>
        <topology evidence="1">Multi-pass membrane protein</topology>
    </subcellularLocation>
</comment>
<feature type="transmembrane region" description="Helical" evidence="6">
    <location>
        <begin position="267"/>
        <end position="288"/>
    </location>
</feature>
<dbReference type="Gene3D" id="1.20.1250.20">
    <property type="entry name" value="MFS general substrate transporter like domains"/>
    <property type="match status" value="1"/>
</dbReference>
<evidence type="ECO:0000256" key="5">
    <source>
        <dbReference type="SAM" id="MobiDB-lite"/>
    </source>
</evidence>
<organism evidence="8 9">
    <name type="scientific">Sugiyamaella lignohabitans</name>
    <dbReference type="NCBI Taxonomy" id="796027"/>
    <lineage>
        <taxon>Eukaryota</taxon>
        <taxon>Fungi</taxon>
        <taxon>Dikarya</taxon>
        <taxon>Ascomycota</taxon>
        <taxon>Saccharomycotina</taxon>
        <taxon>Dipodascomycetes</taxon>
        <taxon>Dipodascales</taxon>
        <taxon>Trichomonascaceae</taxon>
        <taxon>Sugiyamaella</taxon>
    </lineage>
</organism>
<proteinExistence type="predicted"/>
<feature type="transmembrane region" description="Helical" evidence="6">
    <location>
        <begin position="386"/>
        <end position="408"/>
    </location>
</feature>
<dbReference type="AlphaFoldDB" id="A0A167CAG3"/>
<feature type="transmembrane region" description="Helical" evidence="6">
    <location>
        <begin position="141"/>
        <end position="165"/>
    </location>
</feature>
<dbReference type="OrthoDB" id="3357846at2759"/>
<evidence type="ECO:0000256" key="2">
    <source>
        <dbReference type="ARBA" id="ARBA00022692"/>
    </source>
</evidence>
<feature type="region of interest" description="Disordered" evidence="5">
    <location>
        <begin position="32"/>
        <end position="105"/>
    </location>
</feature>
<feature type="transmembrane region" description="Helical" evidence="6">
    <location>
        <begin position="352"/>
        <end position="374"/>
    </location>
</feature>
<dbReference type="SUPFAM" id="SSF103473">
    <property type="entry name" value="MFS general substrate transporter"/>
    <property type="match status" value="1"/>
</dbReference>
<evidence type="ECO:0000256" key="6">
    <source>
        <dbReference type="SAM" id="Phobius"/>
    </source>
</evidence>
<dbReference type="GO" id="GO:1990961">
    <property type="term" value="P:xenobiotic detoxification by transmembrane export across the plasma membrane"/>
    <property type="evidence" value="ECO:0007669"/>
    <property type="project" value="TreeGrafter"/>
</dbReference>
<feature type="transmembrane region" description="Helical" evidence="6">
    <location>
        <begin position="177"/>
        <end position="198"/>
    </location>
</feature>
<dbReference type="EMBL" id="CP014500">
    <property type="protein sequence ID" value="ANB11430.1"/>
    <property type="molecule type" value="Genomic_DNA"/>
</dbReference>
<feature type="transmembrane region" description="Helical" evidence="6">
    <location>
        <begin position="204"/>
        <end position="225"/>
    </location>
</feature>
<reference evidence="8 9" key="1">
    <citation type="submission" date="2016-02" db="EMBL/GenBank/DDBJ databases">
        <title>Complete genome sequence and transcriptome regulation of the pentose utilising yeast Sugiyamaella lignohabitans.</title>
        <authorList>
            <person name="Bellasio M."/>
            <person name="Peymann A."/>
            <person name="Valli M."/>
            <person name="Sipitzky M."/>
            <person name="Graf A."/>
            <person name="Sauer M."/>
            <person name="Marx H."/>
            <person name="Mattanovich D."/>
        </authorList>
    </citation>
    <scope>NUCLEOTIDE SEQUENCE [LARGE SCALE GENOMIC DNA]</scope>
    <source>
        <strain evidence="8 9">CBS 10342</strain>
    </source>
</reference>
<dbReference type="GeneID" id="30036351"/>
<gene>
    <name evidence="8" type="primary">FLR1</name>
    <name evidence="8" type="ORF">AWJ20_4240</name>
</gene>
<evidence type="ECO:0000313" key="8">
    <source>
        <dbReference type="EMBL" id="ANB11430.1"/>
    </source>
</evidence>
<sequence>MTYSDTFRNTFVVDLLELAGLVKVSSNFVPQPSKPVKSGLSNVSLDKEEDSDNEAEPTTVRDEELTIGDEKKEDEEEEGVAAPPDPFLVDWNGPDDPENPQNWPSWKKGITVFQVMLLTCATYMGSSIYTPGQEEIQEQFGVGHVAATLNLSVYVFGYGLGPMIFSPLSEEVKIGRNRLYIVTLFLFFIFQIPAALATNLGGLIVVRFIAGFLSSPAISTGGATLGDFVSSEKLPLLIGAWACGAVAAPSAAPLLGAAMTVAKNWRYTFWLLLAICAFTFLVMSFFFSETLPANVLHRRANRIRKETGDDRYYTVAELAQQGKDWPSTIKESLWRPLVLIITEPGVLAMDSYIALVYGCFYLFFEAFPIVFVGIYDFSLVELGTAYVGFIVGCAMAYGVLLAFMVVIVKPRIMAAKFVPEHFLILAMWVCMLLPFSLFLFGWTAKVHWILPVIAEVFFVIGTFNLFQCAFGYLASSYPRYIASVFAGNALVRSTFASAFPLFGQAMYNGLAIDGYPVAWGSSLVGFVTLAMAAIPFVLYKYGPALRGKSQYAN</sequence>
<dbReference type="InterPro" id="IPR036259">
    <property type="entry name" value="MFS_trans_sf"/>
</dbReference>
<evidence type="ECO:0000313" key="9">
    <source>
        <dbReference type="Proteomes" id="UP000189580"/>
    </source>
</evidence>
<dbReference type="InterPro" id="IPR011701">
    <property type="entry name" value="MFS"/>
</dbReference>
<dbReference type="KEGG" id="slb:AWJ20_4240"/>
<dbReference type="GO" id="GO:0005886">
    <property type="term" value="C:plasma membrane"/>
    <property type="evidence" value="ECO:0007669"/>
    <property type="project" value="TreeGrafter"/>
</dbReference>
<feature type="transmembrane region" description="Helical" evidence="6">
    <location>
        <begin position="110"/>
        <end position="129"/>
    </location>
</feature>
<feature type="transmembrane region" description="Helical" evidence="6">
    <location>
        <begin position="237"/>
        <end position="261"/>
    </location>
</feature>
<evidence type="ECO:0000256" key="4">
    <source>
        <dbReference type="ARBA" id="ARBA00023136"/>
    </source>
</evidence>
<feature type="transmembrane region" description="Helical" evidence="6">
    <location>
        <begin position="480"/>
        <end position="502"/>
    </location>
</feature>
<name>A0A167CAG3_9ASCO</name>
<evidence type="ECO:0000256" key="3">
    <source>
        <dbReference type="ARBA" id="ARBA00022989"/>
    </source>
</evidence>
<feature type="transmembrane region" description="Helical" evidence="6">
    <location>
        <begin position="420"/>
        <end position="442"/>
    </location>
</feature>
<dbReference type="CDD" id="cd17323">
    <property type="entry name" value="MFS_Tpo1_MDR_like"/>
    <property type="match status" value="1"/>
</dbReference>
<evidence type="ECO:0000259" key="7">
    <source>
        <dbReference type="PROSITE" id="PS50850"/>
    </source>
</evidence>
<keyword evidence="2 6" id="KW-0812">Transmembrane</keyword>
<keyword evidence="4 6" id="KW-0472">Membrane</keyword>
<dbReference type="Pfam" id="PF07690">
    <property type="entry name" value="MFS_1"/>
    <property type="match status" value="1"/>
</dbReference>
<dbReference type="InterPro" id="IPR020846">
    <property type="entry name" value="MFS_dom"/>
</dbReference>
<dbReference type="FunFam" id="1.20.1250.20:FF:000011">
    <property type="entry name" value="MFS multidrug transporter, putative"/>
    <property type="match status" value="1"/>
</dbReference>
<dbReference type="PANTHER" id="PTHR23502:SF23">
    <property type="entry name" value="FLUCONAZOLE RESISTANCE PROTEIN 1"/>
    <property type="match status" value="1"/>
</dbReference>
<feature type="domain" description="Major facilitator superfamily (MFS) profile" evidence="7">
    <location>
        <begin position="111"/>
        <end position="545"/>
    </location>
</feature>
<keyword evidence="9" id="KW-1185">Reference proteome</keyword>